<dbReference type="AlphaFoldDB" id="A0A2A2TE19"/>
<dbReference type="InterPro" id="IPR008972">
    <property type="entry name" value="Cupredoxin"/>
</dbReference>
<name>A0A2A2TE19_9CYAN</name>
<feature type="region of interest" description="Disordered" evidence="1">
    <location>
        <begin position="23"/>
        <end position="134"/>
    </location>
</feature>
<evidence type="ECO:0000313" key="2">
    <source>
        <dbReference type="EMBL" id="PAX51898.1"/>
    </source>
</evidence>
<comment type="caution">
    <text evidence="2">The sequence shown here is derived from an EMBL/GenBank/DDBJ whole genome shotgun (WGS) entry which is preliminary data.</text>
</comment>
<evidence type="ECO:0000256" key="1">
    <source>
        <dbReference type="SAM" id="MobiDB-lite"/>
    </source>
</evidence>
<feature type="compositionally biased region" description="Basic and acidic residues" evidence="1">
    <location>
        <begin position="45"/>
        <end position="126"/>
    </location>
</feature>
<dbReference type="Gene3D" id="2.60.40.420">
    <property type="entry name" value="Cupredoxins - blue copper proteins"/>
    <property type="match status" value="1"/>
</dbReference>
<accession>A0A2A2TE19</accession>
<keyword evidence="3" id="KW-1185">Reference proteome</keyword>
<sequence length="246" mass="28123">MKTRLIVFFLTATQCFLVGCNLRNPPQRREPQDPFTTEQEPLPSPDRRNNDRNNNDRNNDRNNNDRNNDRNNNDRNSDRDNNDPNRGGNFDRDRRDDNDRDRDRNGDRDRDRDSYRGGERRYEKKHGVQGSDTNKVHVTAHEMAFRMSQSSVSPGKVDFLVTNTSKIPHEMTVIKTDLPVNKLPVINSGQLDKQKAGTLVGEINVSELQTGATKLLSLDLTPGKYLIISNLPGQFQAGMITQFTVK</sequence>
<organism evidence="2 3">
    <name type="scientific">Brunnivagina elsteri CCALA 953</name>
    <dbReference type="NCBI Taxonomy" id="987040"/>
    <lineage>
        <taxon>Bacteria</taxon>
        <taxon>Bacillati</taxon>
        <taxon>Cyanobacteriota</taxon>
        <taxon>Cyanophyceae</taxon>
        <taxon>Nostocales</taxon>
        <taxon>Calotrichaceae</taxon>
        <taxon>Brunnivagina</taxon>
    </lineage>
</organism>
<dbReference type="Proteomes" id="UP000218238">
    <property type="component" value="Unassembled WGS sequence"/>
</dbReference>
<gene>
    <name evidence="2" type="ORF">CK510_22275</name>
</gene>
<protein>
    <submittedName>
        <fullName evidence="2">Uncharacterized protein</fullName>
    </submittedName>
</protein>
<dbReference type="RefSeq" id="WP_095723776.1">
    <property type="nucleotide sequence ID" value="NZ_NTFS01000313.1"/>
</dbReference>
<dbReference type="EMBL" id="NTFS01000313">
    <property type="protein sequence ID" value="PAX51898.1"/>
    <property type="molecule type" value="Genomic_DNA"/>
</dbReference>
<dbReference type="SUPFAM" id="SSF49503">
    <property type="entry name" value="Cupredoxins"/>
    <property type="match status" value="1"/>
</dbReference>
<dbReference type="OrthoDB" id="9816061at2"/>
<dbReference type="PROSITE" id="PS51257">
    <property type="entry name" value="PROKAR_LIPOPROTEIN"/>
    <property type="match status" value="1"/>
</dbReference>
<reference evidence="2 3" key="1">
    <citation type="submission" date="2017-08" db="EMBL/GenBank/DDBJ databases">
        <title>Draft genome sequence of filamentous cyanobacterium Calothrix elsteri CCALA 953.</title>
        <authorList>
            <person name="Gagunashvili A.N."/>
            <person name="Elster J."/>
            <person name="Andresson O.S."/>
        </authorList>
    </citation>
    <scope>NUCLEOTIDE SEQUENCE [LARGE SCALE GENOMIC DNA]</scope>
    <source>
        <strain evidence="2 3">CCALA 953</strain>
    </source>
</reference>
<proteinExistence type="predicted"/>
<evidence type="ECO:0000313" key="3">
    <source>
        <dbReference type="Proteomes" id="UP000218238"/>
    </source>
</evidence>